<protein>
    <submittedName>
        <fullName evidence="1">Uncharacterized protein</fullName>
    </submittedName>
</protein>
<accession>A0A8T0C626</accession>
<sequence>MSQAHTVLGAFNVSKAFFDLQGISATYQARMKAVNSKPVVMHGGVAEQLAHTLDIVLSSDRALHISTQLGA</sequence>
<dbReference type="EMBL" id="AHCD03000035">
    <property type="protein sequence ID" value="KAF7786184.1"/>
    <property type="molecule type" value="Genomic_DNA"/>
</dbReference>
<evidence type="ECO:0000313" key="1">
    <source>
        <dbReference type="EMBL" id="KAF7786184.1"/>
    </source>
</evidence>
<gene>
    <name evidence="1" type="ORF">PRUB_a0665</name>
</gene>
<reference evidence="1 2" key="1">
    <citation type="journal article" date="2012" name="J. Bacteriol.">
        <title>Genome sequence of the cycloprodigiosin-producing bacterial strain Pseudoalteromonas rubra ATCC 29570(T).</title>
        <authorList>
            <person name="Xie B.B."/>
            <person name="Shu Y.L."/>
            <person name="Qin Q.L."/>
            <person name="Rong J.C."/>
            <person name="Zhang X.Y."/>
            <person name="Chen X.L."/>
            <person name="Zhou B.C."/>
            <person name="Zhang Y.Z."/>
        </authorList>
    </citation>
    <scope>NUCLEOTIDE SEQUENCE [LARGE SCALE GENOMIC DNA]</scope>
    <source>
        <strain evidence="1 2">DSM 6842</strain>
    </source>
</reference>
<name>A0A8T0C626_9GAMM</name>
<comment type="caution">
    <text evidence="1">The sequence shown here is derived from an EMBL/GenBank/DDBJ whole genome shotgun (WGS) entry which is preliminary data.</text>
</comment>
<dbReference type="Proteomes" id="UP000016480">
    <property type="component" value="Unassembled WGS sequence"/>
</dbReference>
<organism evidence="1 2">
    <name type="scientific">Pseudoalteromonas rubra</name>
    <dbReference type="NCBI Taxonomy" id="43658"/>
    <lineage>
        <taxon>Bacteria</taxon>
        <taxon>Pseudomonadati</taxon>
        <taxon>Pseudomonadota</taxon>
        <taxon>Gammaproteobacteria</taxon>
        <taxon>Alteromonadales</taxon>
        <taxon>Pseudoalteromonadaceae</taxon>
        <taxon>Pseudoalteromonas</taxon>
    </lineage>
</organism>
<evidence type="ECO:0000313" key="2">
    <source>
        <dbReference type="Proteomes" id="UP000016480"/>
    </source>
</evidence>
<dbReference type="AlphaFoldDB" id="A0A8T0C626"/>
<proteinExistence type="predicted"/>